<sequence>MKSEVCGRPSFDVVVDPGTGRAAEIAHRAENVGFGGFFLGETSHDPLLLLAAASQTTSTMTLGTSIYVAFARTPMVTAVAANDVQALSHGRLRLGLGSQVKPHITRRFSMPWSRPAARMREYVQALHAIWDAWETGSPLDFDGEFYQHTLMTPMFDPGPNPFGRPPVQLAGVGEAMSRVAGEVADGFLVHSFVTDRYLAEVVLPSVQEGLSCSGRPRRDFTIGVTPMVACGTTADEIAAARDHVRGQIAFYGSTPAYRGVLDLHGWAGLHEKLYALSKAGEWDVMRSLIDDDVLAAFAVVGSVEEVADALVARWGAVSDHISVAARSSDSLAGWRSVLKNTEAQVINEVHD</sequence>
<organism evidence="2 3">
    <name type="scientific">Rhodococcus opacus (strain B4)</name>
    <dbReference type="NCBI Taxonomy" id="632772"/>
    <lineage>
        <taxon>Bacteria</taxon>
        <taxon>Bacillati</taxon>
        <taxon>Actinomycetota</taxon>
        <taxon>Actinomycetes</taxon>
        <taxon>Mycobacteriales</taxon>
        <taxon>Nocardiaceae</taxon>
        <taxon>Rhodococcus</taxon>
    </lineage>
</organism>
<dbReference type="PATRIC" id="fig|632772.20.peg.7468"/>
<dbReference type="PANTHER" id="PTHR43244:SF2">
    <property type="entry name" value="CONSERVED HYPOTHETICAL ALANINE AND PROLINE-RICH PROTEIN"/>
    <property type="match status" value="1"/>
</dbReference>
<dbReference type="InterPro" id="IPR050564">
    <property type="entry name" value="F420-G6PD/mer"/>
</dbReference>
<protein>
    <submittedName>
        <fullName evidence="2">Putative oxidoreductase</fullName>
    </submittedName>
</protein>
<evidence type="ECO:0000313" key="3">
    <source>
        <dbReference type="Proteomes" id="UP000002212"/>
    </source>
</evidence>
<dbReference type="OrthoDB" id="3284378at2"/>
<accession>C1B5Z2</accession>
<proteinExistence type="predicted"/>
<reference evidence="2 3" key="1">
    <citation type="submission" date="2009-03" db="EMBL/GenBank/DDBJ databases">
        <title>Comparison of the complete genome sequences of Rhodococcus erythropolis PR4 and Rhodococcus opacus B4.</title>
        <authorList>
            <person name="Takarada H."/>
            <person name="Sekine M."/>
            <person name="Hosoyama A."/>
            <person name="Yamada R."/>
            <person name="Fujisawa T."/>
            <person name="Omata S."/>
            <person name="Shimizu A."/>
            <person name="Tsukatani N."/>
            <person name="Tanikawa S."/>
            <person name="Fujita N."/>
            <person name="Harayama S."/>
        </authorList>
    </citation>
    <scope>NUCLEOTIDE SEQUENCE [LARGE SCALE GENOMIC DNA]</scope>
    <source>
        <strain evidence="2 3">B4</strain>
    </source>
</reference>
<dbReference type="CDD" id="cd01097">
    <property type="entry name" value="Tetrahydromethanopterin_reductase"/>
    <property type="match status" value="1"/>
</dbReference>
<evidence type="ECO:0000259" key="1">
    <source>
        <dbReference type="Pfam" id="PF00296"/>
    </source>
</evidence>
<evidence type="ECO:0000313" key="2">
    <source>
        <dbReference type="EMBL" id="BAH55403.1"/>
    </source>
</evidence>
<dbReference type="SUPFAM" id="SSF51679">
    <property type="entry name" value="Bacterial luciferase-like"/>
    <property type="match status" value="1"/>
</dbReference>
<dbReference type="InterPro" id="IPR019919">
    <property type="entry name" value="Lucif-like_OxRdtase_MSMEG_2256"/>
</dbReference>
<dbReference type="STRING" id="632772.ROP_71560"/>
<dbReference type="NCBIfam" id="TIGR03617">
    <property type="entry name" value="F420_MSMEG_2256"/>
    <property type="match status" value="1"/>
</dbReference>
<dbReference type="InterPro" id="IPR036661">
    <property type="entry name" value="Luciferase-like_sf"/>
</dbReference>
<dbReference type="Gene3D" id="3.20.20.30">
    <property type="entry name" value="Luciferase-like domain"/>
    <property type="match status" value="1"/>
</dbReference>
<dbReference type="PANTHER" id="PTHR43244">
    <property type="match status" value="1"/>
</dbReference>
<dbReference type="GO" id="GO:0016705">
    <property type="term" value="F:oxidoreductase activity, acting on paired donors, with incorporation or reduction of molecular oxygen"/>
    <property type="evidence" value="ECO:0007669"/>
    <property type="project" value="InterPro"/>
</dbReference>
<gene>
    <name evidence="2" type="ordered locus">ROP_71560</name>
</gene>
<dbReference type="RefSeq" id="WP_015890821.1">
    <property type="nucleotide sequence ID" value="NC_012522.1"/>
</dbReference>
<dbReference type="Proteomes" id="UP000002212">
    <property type="component" value="Chromosome"/>
</dbReference>
<dbReference type="EMBL" id="AP011115">
    <property type="protein sequence ID" value="BAH55403.1"/>
    <property type="molecule type" value="Genomic_DNA"/>
</dbReference>
<name>C1B5Z2_RHOOB</name>
<dbReference type="InterPro" id="IPR011251">
    <property type="entry name" value="Luciferase-like_dom"/>
</dbReference>
<dbReference type="HOGENOM" id="CLU_027853_5_1_11"/>
<dbReference type="Pfam" id="PF00296">
    <property type="entry name" value="Bac_luciferase"/>
    <property type="match status" value="1"/>
</dbReference>
<dbReference type="KEGG" id="rop:ROP_71560"/>
<dbReference type="AlphaFoldDB" id="C1B5Z2"/>
<feature type="domain" description="Luciferase-like" evidence="1">
    <location>
        <begin position="20"/>
        <end position="313"/>
    </location>
</feature>